<feature type="transmembrane region" description="Helical" evidence="1">
    <location>
        <begin position="6"/>
        <end position="26"/>
    </location>
</feature>
<accession>A0ABX0XHD9</accession>
<comment type="caution">
    <text evidence="2">The sequence shown here is derived from an EMBL/GenBank/DDBJ whole genome shotgun (WGS) entry which is preliminary data.</text>
</comment>
<keyword evidence="1" id="KW-0812">Transmembrane</keyword>
<sequence>MKKVFYIIGSILVILVIFFSSVMFLHDKVIEERVSKTPEQLREELEVKELLEPKVYLSVKTNLRDNIKKGNLFKRDRLDGHIISGNVSNKANFASYKDVVVQLTFYSKTKTQIGQDEFIIYEIYSPGVSKDFSYKIEIPNSTDSYDAIILKAQGLF</sequence>
<evidence type="ECO:0000256" key="1">
    <source>
        <dbReference type="SAM" id="Phobius"/>
    </source>
</evidence>
<reference evidence="2 3" key="1">
    <citation type="submission" date="2020-03" db="EMBL/GenBank/DDBJ databases">
        <title>Genomic Encyclopedia of Type Strains, Phase IV (KMG-IV): sequencing the most valuable type-strain genomes for metagenomic binning, comparative biology and taxonomic classification.</title>
        <authorList>
            <person name="Goeker M."/>
        </authorList>
    </citation>
    <scope>NUCLEOTIDE SEQUENCE [LARGE SCALE GENOMIC DNA]</scope>
    <source>
        <strain evidence="2 3">DSM 105096</strain>
    </source>
</reference>
<dbReference type="EMBL" id="JAATJH010000010">
    <property type="protein sequence ID" value="NJC28266.1"/>
    <property type="molecule type" value="Genomic_DNA"/>
</dbReference>
<gene>
    <name evidence="2" type="ORF">GGR27_003789</name>
</gene>
<proteinExistence type="predicted"/>
<name>A0ABX0XHD9_9BACT</name>
<keyword evidence="3" id="KW-1185">Reference proteome</keyword>
<keyword evidence="1" id="KW-0472">Membrane</keyword>
<evidence type="ECO:0000313" key="3">
    <source>
        <dbReference type="Proteomes" id="UP000770785"/>
    </source>
</evidence>
<dbReference type="RefSeq" id="WP_168040111.1">
    <property type="nucleotide sequence ID" value="NZ_JAATJH010000010.1"/>
</dbReference>
<dbReference type="Proteomes" id="UP000770785">
    <property type="component" value="Unassembled WGS sequence"/>
</dbReference>
<keyword evidence="1" id="KW-1133">Transmembrane helix</keyword>
<evidence type="ECO:0000313" key="2">
    <source>
        <dbReference type="EMBL" id="NJC28266.1"/>
    </source>
</evidence>
<protein>
    <submittedName>
        <fullName evidence="2">Uncharacterized protein</fullName>
    </submittedName>
</protein>
<organism evidence="2 3">
    <name type="scientific">Neolewinella antarctica</name>
    <dbReference type="NCBI Taxonomy" id="442734"/>
    <lineage>
        <taxon>Bacteria</taxon>
        <taxon>Pseudomonadati</taxon>
        <taxon>Bacteroidota</taxon>
        <taxon>Saprospiria</taxon>
        <taxon>Saprospirales</taxon>
        <taxon>Lewinellaceae</taxon>
        <taxon>Neolewinella</taxon>
    </lineage>
</organism>